<name>A0A4Y2S5F3_ARAVE</name>
<proteinExistence type="predicted"/>
<organism evidence="1 2">
    <name type="scientific">Araneus ventricosus</name>
    <name type="common">Orbweaver spider</name>
    <name type="synonym">Epeira ventricosa</name>
    <dbReference type="NCBI Taxonomy" id="182803"/>
    <lineage>
        <taxon>Eukaryota</taxon>
        <taxon>Metazoa</taxon>
        <taxon>Ecdysozoa</taxon>
        <taxon>Arthropoda</taxon>
        <taxon>Chelicerata</taxon>
        <taxon>Arachnida</taxon>
        <taxon>Araneae</taxon>
        <taxon>Araneomorphae</taxon>
        <taxon>Entelegynae</taxon>
        <taxon>Araneoidea</taxon>
        <taxon>Araneidae</taxon>
        <taxon>Araneus</taxon>
    </lineage>
</organism>
<keyword evidence="2" id="KW-1185">Reference proteome</keyword>
<gene>
    <name evidence="1" type="ORF">AVEN_113063_1</name>
</gene>
<feature type="non-terminal residue" evidence="1">
    <location>
        <position position="1"/>
    </location>
</feature>
<evidence type="ECO:0000313" key="1">
    <source>
        <dbReference type="EMBL" id="GBN83237.1"/>
    </source>
</evidence>
<accession>A0A4Y2S5F3</accession>
<protein>
    <submittedName>
        <fullName evidence="1">Uncharacterized protein</fullName>
    </submittedName>
</protein>
<dbReference type="Proteomes" id="UP000499080">
    <property type="component" value="Unassembled WGS sequence"/>
</dbReference>
<comment type="caution">
    <text evidence="1">The sequence shown here is derived from an EMBL/GenBank/DDBJ whole genome shotgun (WGS) entry which is preliminary data.</text>
</comment>
<dbReference type="EMBL" id="BGPR01019885">
    <property type="protein sequence ID" value="GBN83237.1"/>
    <property type="molecule type" value="Genomic_DNA"/>
</dbReference>
<dbReference type="AlphaFoldDB" id="A0A4Y2S5F3"/>
<sequence length="59" mass="6786">LVFVLFAHYGEETRVWCNYYCLEGEIPFHKDLRYQGTPEVSSHLGLLELGPASELTMPQ</sequence>
<reference evidence="1 2" key="1">
    <citation type="journal article" date="2019" name="Sci. Rep.">
        <title>Orb-weaving spider Araneus ventricosus genome elucidates the spidroin gene catalogue.</title>
        <authorList>
            <person name="Kono N."/>
            <person name="Nakamura H."/>
            <person name="Ohtoshi R."/>
            <person name="Moran D.A.P."/>
            <person name="Shinohara A."/>
            <person name="Yoshida Y."/>
            <person name="Fujiwara M."/>
            <person name="Mori M."/>
            <person name="Tomita M."/>
            <person name="Arakawa K."/>
        </authorList>
    </citation>
    <scope>NUCLEOTIDE SEQUENCE [LARGE SCALE GENOMIC DNA]</scope>
</reference>
<evidence type="ECO:0000313" key="2">
    <source>
        <dbReference type="Proteomes" id="UP000499080"/>
    </source>
</evidence>